<dbReference type="Pfam" id="PF12076">
    <property type="entry name" value="CER1-like_C"/>
    <property type="match status" value="1"/>
</dbReference>
<dbReference type="GO" id="GO:0016020">
    <property type="term" value="C:membrane"/>
    <property type="evidence" value="ECO:0007669"/>
    <property type="project" value="UniProtKB-SubCell"/>
</dbReference>
<dbReference type="Proteomes" id="UP000178349">
    <property type="component" value="Unassembled WGS sequence"/>
</dbReference>
<dbReference type="InterPro" id="IPR036291">
    <property type="entry name" value="NAD(P)-bd_dom_sf"/>
</dbReference>
<evidence type="ECO:0000256" key="1">
    <source>
        <dbReference type="ARBA" id="ARBA00004141"/>
    </source>
</evidence>
<proteinExistence type="predicted"/>
<reference evidence="3 4" key="1">
    <citation type="journal article" date="2016" name="Nat. Commun.">
        <title>Thousands of microbial genomes shed light on interconnected biogeochemical processes in an aquifer system.</title>
        <authorList>
            <person name="Anantharaman K."/>
            <person name="Brown C.T."/>
            <person name="Hug L.A."/>
            <person name="Sharon I."/>
            <person name="Castelle C.J."/>
            <person name="Probst A.J."/>
            <person name="Thomas B.C."/>
            <person name="Singh A."/>
            <person name="Wilkins M.J."/>
            <person name="Karaoz U."/>
            <person name="Brodie E.L."/>
            <person name="Williams K.H."/>
            <person name="Hubbard S.S."/>
            <person name="Banfield J.F."/>
        </authorList>
    </citation>
    <scope>NUCLEOTIDE SEQUENCE [LARGE SCALE GENOMIC DNA]</scope>
</reference>
<dbReference type="InterPro" id="IPR021940">
    <property type="entry name" value="CER1-like_C"/>
</dbReference>
<evidence type="ECO:0000313" key="4">
    <source>
        <dbReference type="Proteomes" id="UP000178349"/>
    </source>
</evidence>
<gene>
    <name evidence="3" type="ORF">A2493_02320</name>
</gene>
<dbReference type="AlphaFoldDB" id="A0A1F6NPR8"/>
<protein>
    <recommendedName>
        <fullName evidence="2">Very-long-chain aldehyde decarbonylase CER1-like C-terminal domain-containing protein</fullName>
    </recommendedName>
</protein>
<name>A0A1F6NPR8_9BACT</name>
<dbReference type="SUPFAM" id="SSF51735">
    <property type="entry name" value="NAD(P)-binding Rossmann-fold domains"/>
    <property type="match status" value="1"/>
</dbReference>
<comment type="caution">
    <text evidence="3">The sequence shown here is derived from an EMBL/GenBank/DDBJ whole genome shotgun (WGS) entry which is preliminary data.</text>
</comment>
<organism evidence="3 4">
    <name type="scientific">Candidatus Magasanikbacteria bacterium RIFOXYC12_FULL_33_11</name>
    <dbReference type="NCBI Taxonomy" id="1798701"/>
    <lineage>
        <taxon>Bacteria</taxon>
        <taxon>Candidatus Magasanikiibacteriota</taxon>
    </lineage>
</organism>
<evidence type="ECO:0000313" key="3">
    <source>
        <dbReference type="EMBL" id="OGH85838.1"/>
    </source>
</evidence>
<evidence type="ECO:0000259" key="2">
    <source>
        <dbReference type="Pfam" id="PF12076"/>
    </source>
</evidence>
<comment type="subcellular location">
    <subcellularLocation>
        <location evidence="1">Membrane</location>
        <topology evidence="1">Multi-pass membrane protein</topology>
    </subcellularLocation>
</comment>
<dbReference type="EMBL" id="MFQW01000036">
    <property type="protein sequence ID" value="OGH85838.1"/>
    <property type="molecule type" value="Genomic_DNA"/>
</dbReference>
<feature type="domain" description="Very-long-chain aldehyde decarbonylase CER1-like C-terminal" evidence="2">
    <location>
        <begin position="75"/>
        <end position="248"/>
    </location>
</feature>
<accession>A0A1F6NPR8</accession>
<sequence length="284" mass="31049">MKAVLSAQENGFQVIGLGALTKAEWLTEGGKWIVDKLGDKLRVPIVHGDTLTAAAVYRRVLELQHLYHLTENPSVFITGGTSKIGRAVALALVKSGVKVYLYTQSSERFAEIASEATQQDLLVHATSFKDGASCSLWITGKAESGVGKKIIANLPQGAVVLNFSVPDPLTPSLLRQRRDVHHFDGGLIAYDKQRTGLFFTMRLTRGITYACHAGTMVHAYLKWTHHEVGPVDICQMDVVWEAALDLGMTLPRFTSHLKDVVLVGVESSLTRRGCIVNVAQDRVS</sequence>
<dbReference type="Gene3D" id="3.40.50.720">
    <property type="entry name" value="NAD(P)-binding Rossmann-like Domain"/>
    <property type="match status" value="1"/>
</dbReference>